<dbReference type="SUPFAM" id="SSF55681">
    <property type="entry name" value="Class II aaRS and biotin synthetases"/>
    <property type="match status" value="1"/>
</dbReference>
<dbReference type="STRING" id="883113.HMPREF9708_00575"/>
<dbReference type="PANTHER" id="PTHR43679:SF2">
    <property type="entry name" value="OCTANOYL-[GCVH]:PROTEIN N-OCTANOYLTRANSFERASE"/>
    <property type="match status" value="1"/>
</dbReference>
<reference evidence="2 3" key="1">
    <citation type="submission" date="2012-01" db="EMBL/GenBank/DDBJ databases">
        <title>The Genome Sequence of Facklamia languida CCUG 37842.</title>
        <authorList>
            <consortium name="The Broad Institute Genome Sequencing Platform"/>
            <person name="Earl A."/>
            <person name="Ward D."/>
            <person name="Feldgarden M."/>
            <person name="Gevers D."/>
            <person name="Huys G."/>
            <person name="Young S.K."/>
            <person name="Zeng Q."/>
            <person name="Gargeya S."/>
            <person name="Fitzgerald M."/>
            <person name="Haas B."/>
            <person name="Abouelleil A."/>
            <person name="Alvarado L."/>
            <person name="Arachchi H.M."/>
            <person name="Berlin A."/>
            <person name="Chapman S.B."/>
            <person name="Gearin G."/>
            <person name="Goldberg J."/>
            <person name="Griggs A."/>
            <person name="Gujja S."/>
            <person name="Hansen M."/>
            <person name="Heiman D."/>
            <person name="Howarth C."/>
            <person name="Larimer J."/>
            <person name="Lui A."/>
            <person name="MacDonald P.J.P."/>
            <person name="McCowen C."/>
            <person name="Montmayeur A."/>
            <person name="Murphy C."/>
            <person name="Neiman D."/>
            <person name="Pearson M."/>
            <person name="Priest M."/>
            <person name="Roberts A."/>
            <person name="Saif S."/>
            <person name="Shea T."/>
            <person name="Sisk P."/>
            <person name="Stolte C."/>
            <person name="Sykes S."/>
            <person name="Wortman J."/>
            <person name="Nusbaum C."/>
            <person name="Birren B."/>
        </authorList>
    </citation>
    <scope>NUCLEOTIDE SEQUENCE [LARGE SCALE GENOMIC DNA]</scope>
    <source>
        <strain evidence="2 3">CCUG 37842</strain>
    </source>
</reference>
<dbReference type="Gene3D" id="3.30.930.10">
    <property type="entry name" value="Bira Bifunctional Protein, Domain 2"/>
    <property type="match status" value="1"/>
</dbReference>
<sequence length="289" mass="33171">MSQINDQIFIQDHQWLIFQEQENPRKDQRDVALAYQDAFLRYILDYNDRHPEGCPHAILHFYPIFTPTVYLGAKDKLLKNFPAAVDYLNQAGHTVSLRPHGGLAVVEDEGIINLGIATDSRHIDLSIDAAYQLFIDIVQRTLTDYDLKVEAYEIIDSYCPGKYDIVVAGKKIGGIAQRRYKEAVTTAAYIGLNGDQIQRGEMIKQFYQIGEFDDRYPRINPHSMTTLSDLTGQEITVAHYQDQVIQTFQQLSQVRLGDYQDPVLEAFYQPLYEKAYQKSQKIQVNEVNA</sequence>
<dbReference type="PANTHER" id="PTHR43679">
    <property type="entry name" value="OCTANOYLTRANSFERASE LIPM-RELATED"/>
    <property type="match status" value="1"/>
</dbReference>
<dbReference type="Proteomes" id="UP000006190">
    <property type="component" value="Unassembled WGS sequence"/>
</dbReference>
<dbReference type="PATRIC" id="fig|883113.3.peg.578"/>
<dbReference type="EMBL" id="AGEG01000003">
    <property type="protein sequence ID" value="EHR37946.1"/>
    <property type="molecule type" value="Genomic_DNA"/>
</dbReference>
<dbReference type="AlphaFoldDB" id="H3NHP0"/>
<dbReference type="GO" id="GO:0016740">
    <property type="term" value="F:transferase activity"/>
    <property type="evidence" value="ECO:0007669"/>
    <property type="project" value="UniProtKB-ARBA"/>
</dbReference>
<dbReference type="GO" id="GO:0140096">
    <property type="term" value="F:catalytic activity, acting on a protein"/>
    <property type="evidence" value="ECO:0007669"/>
    <property type="project" value="UniProtKB-ARBA"/>
</dbReference>
<name>H3NHP0_9LACT</name>
<dbReference type="OrthoDB" id="2080934at2"/>
<feature type="domain" description="BPL/LPL catalytic" evidence="1">
    <location>
        <begin position="53"/>
        <end position="256"/>
    </location>
</feature>
<organism evidence="2 3">
    <name type="scientific">Facklamia languida CCUG 37842</name>
    <dbReference type="NCBI Taxonomy" id="883113"/>
    <lineage>
        <taxon>Bacteria</taxon>
        <taxon>Bacillati</taxon>
        <taxon>Bacillota</taxon>
        <taxon>Bacilli</taxon>
        <taxon>Lactobacillales</taxon>
        <taxon>Aerococcaceae</taxon>
        <taxon>Facklamia</taxon>
    </lineage>
</organism>
<evidence type="ECO:0000313" key="2">
    <source>
        <dbReference type="EMBL" id="EHR37946.1"/>
    </source>
</evidence>
<accession>H3NHP0</accession>
<keyword evidence="3" id="KW-1185">Reference proteome</keyword>
<dbReference type="InterPro" id="IPR050664">
    <property type="entry name" value="Octanoyltrans_LipM/LipL"/>
</dbReference>
<dbReference type="HOGENOM" id="CLU_067270_2_0_9"/>
<proteinExistence type="predicted"/>
<dbReference type="InterPro" id="IPR004143">
    <property type="entry name" value="BPL_LPL_catalytic"/>
</dbReference>
<dbReference type="PROSITE" id="PS51733">
    <property type="entry name" value="BPL_LPL_CATALYTIC"/>
    <property type="match status" value="1"/>
</dbReference>
<evidence type="ECO:0000313" key="3">
    <source>
        <dbReference type="Proteomes" id="UP000006190"/>
    </source>
</evidence>
<comment type="caution">
    <text evidence="2">The sequence shown here is derived from an EMBL/GenBank/DDBJ whole genome shotgun (WGS) entry which is preliminary data.</text>
</comment>
<dbReference type="RefSeq" id="WP_006308602.1">
    <property type="nucleotide sequence ID" value="NZ_JH601133.1"/>
</dbReference>
<dbReference type="eggNOG" id="COG0095">
    <property type="taxonomic scope" value="Bacteria"/>
</dbReference>
<dbReference type="InterPro" id="IPR045864">
    <property type="entry name" value="aa-tRNA-synth_II/BPL/LPL"/>
</dbReference>
<dbReference type="Pfam" id="PF21948">
    <property type="entry name" value="LplA-B_cat"/>
    <property type="match status" value="1"/>
</dbReference>
<dbReference type="GO" id="GO:0009249">
    <property type="term" value="P:protein lipoylation"/>
    <property type="evidence" value="ECO:0007669"/>
    <property type="project" value="UniProtKB-ARBA"/>
</dbReference>
<evidence type="ECO:0000259" key="1">
    <source>
        <dbReference type="PROSITE" id="PS51733"/>
    </source>
</evidence>
<gene>
    <name evidence="2" type="ORF">HMPREF9708_00575</name>
</gene>
<protein>
    <recommendedName>
        <fullName evidence="1">BPL/LPL catalytic domain-containing protein</fullName>
    </recommendedName>
</protein>